<organism evidence="1 2">
    <name type="scientific">Gimesia maris</name>
    <dbReference type="NCBI Taxonomy" id="122"/>
    <lineage>
        <taxon>Bacteria</taxon>
        <taxon>Pseudomonadati</taxon>
        <taxon>Planctomycetota</taxon>
        <taxon>Planctomycetia</taxon>
        <taxon>Planctomycetales</taxon>
        <taxon>Planctomycetaceae</taxon>
        <taxon>Gimesia</taxon>
    </lineage>
</organism>
<protein>
    <submittedName>
        <fullName evidence="1">Uncharacterized protein</fullName>
    </submittedName>
</protein>
<evidence type="ECO:0000313" key="2">
    <source>
        <dbReference type="Proteomes" id="UP000263642"/>
    </source>
</evidence>
<gene>
    <name evidence="1" type="ORF">DIT97_22350</name>
</gene>
<sequence>MHISGARGSQQRIYRLLIVFPEKDQSLAVDIQLIRFGFNGFRICPGQSSRRANDWNPVRSTIGLQHIY</sequence>
<accession>A0A3D3RC76</accession>
<dbReference type="EMBL" id="DQAY01000133">
    <property type="protein sequence ID" value="HCO25627.1"/>
    <property type="molecule type" value="Genomic_DNA"/>
</dbReference>
<evidence type="ECO:0000313" key="1">
    <source>
        <dbReference type="EMBL" id="HCO25627.1"/>
    </source>
</evidence>
<reference evidence="1 2" key="1">
    <citation type="journal article" date="2018" name="Nat. Biotechnol.">
        <title>A standardized bacterial taxonomy based on genome phylogeny substantially revises the tree of life.</title>
        <authorList>
            <person name="Parks D.H."/>
            <person name="Chuvochina M."/>
            <person name="Waite D.W."/>
            <person name="Rinke C."/>
            <person name="Skarshewski A."/>
            <person name="Chaumeil P.A."/>
            <person name="Hugenholtz P."/>
        </authorList>
    </citation>
    <scope>NUCLEOTIDE SEQUENCE [LARGE SCALE GENOMIC DNA]</scope>
    <source>
        <strain evidence="1">UBA9375</strain>
    </source>
</reference>
<dbReference type="AlphaFoldDB" id="A0A3D3RC76"/>
<proteinExistence type="predicted"/>
<dbReference type="Proteomes" id="UP000263642">
    <property type="component" value="Unassembled WGS sequence"/>
</dbReference>
<comment type="caution">
    <text evidence="1">The sequence shown here is derived from an EMBL/GenBank/DDBJ whole genome shotgun (WGS) entry which is preliminary data.</text>
</comment>
<name>A0A3D3RC76_9PLAN</name>